<feature type="coiled-coil region" evidence="1">
    <location>
        <begin position="59"/>
        <end position="121"/>
    </location>
</feature>
<gene>
    <name evidence="2" type="ORF">AUR66_11510</name>
</gene>
<reference evidence="2 3" key="1">
    <citation type="submission" date="2015-12" db="EMBL/GenBank/DDBJ databases">
        <title>Haloferax profundi sp. nov. isolated from the Discovery deep brine-seawater interface in the Red Sea.</title>
        <authorList>
            <person name="Zhang G."/>
            <person name="Stingl U."/>
            <person name="Rashid M."/>
        </authorList>
    </citation>
    <scope>NUCLEOTIDE SEQUENCE [LARGE SCALE GENOMIC DNA]</scope>
    <source>
        <strain evidence="2 3">SB29</strain>
    </source>
</reference>
<keyword evidence="3" id="KW-1185">Reference proteome</keyword>
<dbReference type="AlphaFoldDB" id="A0A0W1SR15"/>
<comment type="caution">
    <text evidence="2">The sequence shown here is derived from an EMBL/GenBank/DDBJ whole genome shotgun (WGS) entry which is preliminary data.</text>
</comment>
<name>A0A0W1SR15_9EURY</name>
<evidence type="ECO:0000313" key="2">
    <source>
        <dbReference type="EMBL" id="KTG28670.1"/>
    </source>
</evidence>
<sequence length="122" mass="13457">MSLAAAEGVIYAGGVALTGDVLLEANTDALSDTLAKIPDIGFINRPVQRRRALNNKISAIAEKIEAEEYQEAKQKLENDLLRTVERWVKDEYDVGSGEATKQDLIDAIENLIDELETLVQEN</sequence>
<evidence type="ECO:0000313" key="3">
    <source>
        <dbReference type="Proteomes" id="UP000053157"/>
    </source>
</evidence>
<keyword evidence="1" id="KW-0175">Coiled coil</keyword>
<protein>
    <submittedName>
        <fullName evidence="2">Uncharacterized protein</fullName>
    </submittedName>
</protein>
<accession>A0A0W1SR15</accession>
<dbReference type="Proteomes" id="UP000053157">
    <property type="component" value="Unassembled WGS sequence"/>
</dbReference>
<dbReference type="EMBL" id="LOPV01000120">
    <property type="protein sequence ID" value="KTG28670.1"/>
    <property type="molecule type" value="Genomic_DNA"/>
</dbReference>
<proteinExistence type="predicted"/>
<evidence type="ECO:0000256" key="1">
    <source>
        <dbReference type="SAM" id="Coils"/>
    </source>
</evidence>
<organism evidence="2 3">
    <name type="scientific">Haloferax profundi</name>
    <dbReference type="NCBI Taxonomy" id="1544718"/>
    <lineage>
        <taxon>Archaea</taxon>
        <taxon>Methanobacteriati</taxon>
        <taxon>Methanobacteriota</taxon>
        <taxon>Stenosarchaea group</taxon>
        <taxon>Halobacteria</taxon>
        <taxon>Halobacteriales</taxon>
        <taxon>Haloferacaceae</taxon>
        <taxon>Haloferax</taxon>
    </lineage>
</organism>